<dbReference type="EMBL" id="CP133659">
    <property type="protein sequence ID" value="WMW64701.1"/>
    <property type="molecule type" value="Genomic_DNA"/>
</dbReference>
<proteinExistence type="predicted"/>
<name>A0ABY9QYU3_9BACT</name>
<keyword evidence="3" id="KW-1185">Reference proteome</keyword>
<reference evidence="2" key="1">
    <citation type="submission" date="2023-09" db="EMBL/GenBank/DDBJ databases">
        <authorList>
            <consortium name="CW5 consortium"/>
            <person name="Lu C.-W."/>
        </authorList>
    </citation>
    <scope>NUCLEOTIDE SEQUENCE</scope>
    <source>
        <strain evidence="2">KPS</strain>
    </source>
</reference>
<sequence length="284" mass="29700">MLIVAQQFLPAGGQEQFAGVDVPVPHAVAGAFKGELPALFAVHQGHFGGTAAVGGNLEQQGEPAQKDHPQYEDHARQAALAFGVLHEAGEHAALQRITQPVQFGEGAALFQHQQGMFPARGRETGVGGAVQGSDAVGVDAQLSHQHFRRALVKGPDVRKARQGVVAGSQQFVHCVVQPARPLFEVGAMDAGDDVDVARQLAFCGQLSLQQVGPGDAQRLHHRQKAAQAGVPAVIHPQQQEARTHQRHDATGDGDVAALRDDGASGHAAGPVEVADVALRLRCGG</sequence>
<accession>A0ABY9QYU3</accession>
<evidence type="ECO:0000313" key="2">
    <source>
        <dbReference type="EMBL" id="WMW64701.1"/>
    </source>
</evidence>
<feature type="compositionally biased region" description="Basic and acidic residues" evidence="1">
    <location>
        <begin position="241"/>
        <end position="250"/>
    </location>
</feature>
<dbReference type="Proteomes" id="UP001180616">
    <property type="component" value="Chromosome"/>
</dbReference>
<protein>
    <submittedName>
        <fullName evidence="2">Uncharacterized protein</fullName>
    </submittedName>
</protein>
<organism evidence="2 3">
    <name type="scientific">Nitratidesulfovibrio liaohensis</name>
    <dbReference type="NCBI Taxonomy" id="2604158"/>
    <lineage>
        <taxon>Bacteria</taxon>
        <taxon>Pseudomonadati</taxon>
        <taxon>Thermodesulfobacteriota</taxon>
        <taxon>Desulfovibrionia</taxon>
        <taxon>Desulfovibrionales</taxon>
        <taxon>Desulfovibrionaceae</taxon>
        <taxon>Nitratidesulfovibrio</taxon>
    </lineage>
</organism>
<evidence type="ECO:0000256" key="1">
    <source>
        <dbReference type="SAM" id="MobiDB-lite"/>
    </source>
</evidence>
<dbReference type="RefSeq" id="WP_309540775.1">
    <property type="nucleotide sequence ID" value="NZ_CP133659.1"/>
</dbReference>
<gene>
    <name evidence="2" type="ORF">KPS_002760</name>
</gene>
<evidence type="ECO:0000313" key="3">
    <source>
        <dbReference type="Proteomes" id="UP001180616"/>
    </source>
</evidence>
<feature type="region of interest" description="Disordered" evidence="1">
    <location>
        <begin position="237"/>
        <end position="267"/>
    </location>
</feature>